<keyword evidence="2" id="KW-1185">Reference proteome</keyword>
<dbReference type="AlphaFoldDB" id="A0A2R6WZG7"/>
<name>A0A2R6WZG7_MARPO</name>
<evidence type="ECO:0000313" key="2">
    <source>
        <dbReference type="Proteomes" id="UP000244005"/>
    </source>
</evidence>
<proteinExistence type="predicted"/>
<reference evidence="2" key="1">
    <citation type="journal article" date="2017" name="Cell">
        <title>Insights into land plant evolution garnered from the Marchantia polymorpha genome.</title>
        <authorList>
            <person name="Bowman J.L."/>
            <person name="Kohchi T."/>
            <person name="Yamato K.T."/>
            <person name="Jenkins J."/>
            <person name="Shu S."/>
            <person name="Ishizaki K."/>
            <person name="Yamaoka S."/>
            <person name="Nishihama R."/>
            <person name="Nakamura Y."/>
            <person name="Berger F."/>
            <person name="Adam C."/>
            <person name="Aki S.S."/>
            <person name="Althoff F."/>
            <person name="Araki T."/>
            <person name="Arteaga-Vazquez M.A."/>
            <person name="Balasubrmanian S."/>
            <person name="Barry K."/>
            <person name="Bauer D."/>
            <person name="Boehm C.R."/>
            <person name="Briginshaw L."/>
            <person name="Caballero-Perez J."/>
            <person name="Catarino B."/>
            <person name="Chen F."/>
            <person name="Chiyoda S."/>
            <person name="Chovatia M."/>
            <person name="Davies K.M."/>
            <person name="Delmans M."/>
            <person name="Demura T."/>
            <person name="Dierschke T."/>
            <person name="Dolan L."/>
            <person name="Dorantes-Acosta A.E."/>
            <person name="Eklund D.M."/>
            <person name="Florent S.N."/>
            <person name="Flores-Sandoval E."/>
            <person name="Fujiyama A."/>
            <person name="Fukuzawa H."/>
            <person name="Galik B."/>
            <person name="Grimanelli D."/>
            <person name="Grimwood J."/>
            <person name="Grossniklaus U."/>
            <person name="Hamada T."/>
            <person name="Haseloff J."/>
            <person name="Hetherington A.J."/>
            <person name="Higo A."/>
            <person name="Hirakawa Y."/>
            <person name="Hundley H.N."/>
            <person name="Ikeda Y."/>
            <person name="Inoue K."/>
            <person name="Inoue S.I."/>
            <person name="Ishida S."/>
            <person name="Jia Q."/>
            <person name="Kakita M."/>
            <person name="Kanazawa T."/>
            <person name="Kawai Y."/>
            <person name="Kawashima T."/>
            <person name="Kennedy M."/>
            <person name="Kinose K."/>
            <person name="Kinoshita T."/>
            <person name="Kohara Y."/>
            <person name="Koide E."/>
            <person name="Komatsu K."/>
            <person name="Kopischke S."/>
            <person name="Kubo M."/>
            <person name="Kyozuka J."/>
            <person name="Lagercrantz U."/>
            <person name="Lin S.S."/>
            <person name="Lindquist E."/>
            <person name="Lipzen A.M."/>
            <person name="Lu C.W."/>
            <person name="De Luna E."/>
            <person name="Martienssen R.A."/>
            <person name="Minamino N."/>
            <person name="Mizutani M."/>
            <person name="Mizutani M."/>
            <person name="Mochizuki N."/>
            <person name="Monte I."/>
            <person name="Mosher R."/>
            <person name="Nagasaki H."/>
            <person name="Nakagami H."/>
            <person name="Naramoto S."/>
            <person name="Nishitani K."/>
            <person name="Ohtani M."/>
            <person name="Okamoto T."/>
            <person name="Okumura M."/>
            <person name="Phillips J."/>
            <person name="Pollak B."/>
            <person name="Reinders A."/>
            <person name="Rovekamp M."/>
            <person name="Sano R."/>
            <person name="Sawa S."/>
            <person name="Schmid M.W."/>
            <person name="Shirakawa M."/>
            <person name="Solano R."/>
            <person name="Spunde A."/>
            <person name="Suetsugu N."/>
            <person name="Sugano S."/>
            <person name="Sugiyama A."/>
            <person name="Sun R."/>
            <person name="Suzuki Y."/>
            <person name="Takenaka M."/>
            <person name="Takezawa D."/>
            <person name="Tomogane H."/>
            <person name="Tsuzuki M."/>
            <person name="Ueda T."/>
            <person name="Umeda M."/>
            <person name="Ward J.M."/>
            <person name="Watanabe Y."/>
            <person name="Yazaki K."/>
            <person name="Yokoyama R."/>
            <person name="Yoshitake Y."/>
            <person name="Yotsui I."/>
            <person name="Zachgo S."/>
            <person name="Schmutz J."/>
        </authorList>
    </citation>
    <scope>NUCLEOTIDE SEQUENCE [LARGE SCALE GENOMIC DNA]</scope>
    <source>
        <strain evidence="2">Tak-1</strain>
    </source>
</reference>
<sequence>MIRRTDHFTHDIQAVETRDQRYLCLGKIVSRLAGVWLFTALTRTGKMNCHWKYMLPAIADVHCVLVSCSDNKLGLGNRHTNLHCRSSGLQDVHSYLFQVVTKHDWGMCRTKIKP</sequence>
<accession>A0A2R6WZG7</accession>
<gene>
    <name evidence="1" type="ORF">MARPO_0046s0075</name>
</gene>
<evidence type="ECO:0000313" key="1">
    <source>
        <dbReference type="EMBL" id="PTQ39254.1"/>
    </source>
</evidence>
<dbReference type="EMBL" id="KZ772718">
    <property type="protein sequence ID" value="PTQ39254.1"/>
    <property type="molecule type" value="Genomic_DNA"/>
</dbReference>
<organism evidence="1 2">
    <name type="scientific">Marchantia polymorpha</name>
    <name type="common">Common liverwort</name>
    <name type="synonym">Marchantia aquatica</name>
    <dbReference type="NCBI Taxonomy" id="3197"/>
    <lineage>
        <taxon>Eukaryota</taxon>
        <taxon>Viridiplantae</taxon>
        <taxon>Streptophyta</taxon>
        <taxon>Embryophyta</taxon>
        <taxon>Marchantiophyta</taxon>
        <taxon>Marchantiopsida</taxon>
        <taxon>Marchantiidae</taxon>
        <taxon>Marchantiales</taxon>
        <taxon>Marchantiaceae</taxon>
        <taxon>Marchantia</taxon>
    </lineage>
</organism>
<dbReference type="Proteomes" id="UP000244005">
    <property type="component" value="Unassembled WGS sequence"/>
</dbReference>
<dbReference type="Gramene" id="Mp7g00500.1">
    <property type="protein sequence ID" value="Mp7g00500.1.cds1"/>
    <property type="gene ID" value="Mp7g00500"/>
</dbReference>
<protein>
    <submittedName>
        <fullName evidence="1">Uncharacterized protein</fullName>
    </submittedName>
</protein>